<organism evidence="12 13">
    <name type="scientific">Candidatus Korobacter versatilis</name>
    <dbReference type="NCBI Taxonomy" id="658062"/>
    <lineage>
        <taxon>Bacteria</taxon>
        <taxon>Pseudomonadati</taxon>
        <taxon>Acidobacteriota</taxon>
        <taxon>Terriglobia</taxon>
        <taxon>Terriglobales</taxon>
        <taxon>Candidatus Korobacteraceae</taxon>
        <taxon>Candidatus Korobacter</taxon>
    </lineage>
</organism>
<protein>
    <recommendedName>
        <fullName evidence="9">Histidine--tRNA ligase</fullName>
        <ecNumber evidence="9">6.1.1.21</ecNumber>
    </recommendedName>
    <alternativeName>
        <fullName evidence="9">Histidyl-tRNA synthetase</fullName>
        <shortName evidence="9">HisRS</shortName>
    </alternativeName>
</protein>
<dbReference type="InterPro" id="IPR015807">
    <property type="entry name" value="His-tRNA-ligase"/>
</dbReference>
<evidence type="ECO:0000256" key="7">
    <source>
        <dbReference type="ARBA" id="ARBA00023146"/>
    </source>
</evidence>
<name>A0A932EPY3_9BACT</name>
<dbReference type="PROSITE" id="PS50862">
    <property type="entry name" value="AA_TRNA_LIGASE_II"/>
    <property type="match status" value="1"/>
</dbReference>
<comment type="subcellular location">
    <subcellularLocation>
        <location evidence="9">Cytoplasm</location>
    </subcellularLocation>
</comment>
<accession>A0A932EPY3</accession>
<dbReference type="InterPro" id="IPR036621">
    <property type="entry name" value="Anticodon-bd_dom_sf"/>
</dbReference>
<keyword evidence="7 9" id="KW-0030">Aminoacyl-tRNA synthetase</keyword>
<keyword evidence="6 9" id="KW-0648">Protein biosynthesis</keyword>
<feature type="binding site" evidence="10">
    <location>
        <begin position="282"/>
        <end position="283"/>
    </location>
    <ligand>
        <name>L-histidine</name>
        <dbReference type="ChEBI" id="CHEBI:57595"/>
    </ligand>
</feature>
<evidence type="ECO:0000256" key="6">
    <source>
        <dbReference type="ARBA" id="ARBA00022917"/>
    </source>
</evidence>
<evidence type="ECO:0000256" key="2">
    <source>
        <dbReference type="ARBA" id="ARBA00011738"/>
    </source>
</evidence>
<dbReference type="CDD" id="cd00859">
    <property type="entry name" value="HisRS_anticodon"/>
    <property type="match status" value="1"/>
</dbReference>
<feature type="binding site" evidence="10">
    <location>
        <position position="128"/>
    </location>
    <ligand>
        <name>L-histidine</name>
        <dbReference type="ChEBI" id="CHEBI:57595"/>
    </ligand>
</feature>
<dbReference type="InterPro" id="IPR045864">
    <property type="entry name" value="aa-tRNA-synth_II/BPL/LPL"/>
</dbReference>
<evidence type="ECO:0000256" key="8">
    <source>
        <dbReference type="ARBA" id="ARBA00047639"/>
    </source>
</evidence>
<evidence type="ECO:0000256" key="10">
    <source>
        <dbReference type="PIRSR" id="PIRSR001549-1"/>
    </source>
</evidence>
<comment type="caution">
    <text evidence="12">The sequence shown here is derived from an EMBL/GenBank/DDBJ whole genome shotgun (WGS) entry which is preliminary data.</text>
</comment>
<dbReference type="SUPFAM" id="SSF55681">
    <property type="entry name" value="Class II aaRS and biotin synthetases"/>
    <property type="match status" value="1"/>
</dbReference>
<evidence type="ECO:0000256" key="3">
    <source>
        <dbReference type="ARBA" id="ARBA00022598"/>
    </source>
</evidence>
<evidence type="ECO:0000256" key="4">
    <source>
        <dbReference type="ARBA" id="ARBA00022741"/>
    </source>
</evidence>
<dbReference type="GO" id="GO:0005737">
    <property type="term" value="C:cytoplasm"/>
    <property type="evidence" value="ECO:0007669"/>
    <property type="project" value="UniProtKB-SubCell"/>
</dbReference>
<dbReference type="Gene3D" id="3.40.50.800">
    <property type="entry name" value="Anticodon-binding domain"/>
    <property type="match status" value="1"/>
</dbReference>
<keyword evidence="9" id="KW-0963">Cytoplasm</keyword>
<dbReference type="GO" id="GO:0004821">
    <property type="term" value="F:histidine-tRNA ligase activity"/>
    <property type="evidence" value="ECO:0007669"/>
    <property type="project" value="UniProtKB-UniRule"/>
</dbReference>
<dbReference type="EC" id="6.1.1.21" evidence="9"/>
<dbReference type="GO" id="GO:0005524">
    <property type="term" value="F:ATP binding"/>
    <property type="evidence" value="ECO:0007669"/>
    <property type="project" value="UniProtKB-UniRule"/>
</dbReference>
<comment type="similarity">
    <text evidence="1 9">Belongs to the class-II aminoacyl-tRNA synthetase family.</text>
</comment>
<sequence>MAGQEPKAKSQQLRAVRGTRDILPPESALWNFVEAAARDVFRAYNFHEIRTPILEDLGLFQRAVGEETDVVGKEMFAWEDRARAESEKGQMLALRPENTAGVVRAYIEHKLWERPGLTKVFYIGPQFRRERPQKGRYRQFFQIGAEVIGPPANGSESAAVDAELLELLATFLDRLGISGWTLELNSIGCASDRARFNDALKQALSGVVEKMCVDCKRRAVTNPLRVFDCKVPADQPIIETLPKIADYLDEPCRAHFAAVRELLDAMSVAYTLNPRLVRGLDYYTRTAFEFIPRSGTLGAQNAILGGGRYDGLSESLGGPHAPGIGFAIGEDRLVMSLTESADAVAVKPDAYIAPLGSGMNKEAAKLARELRHHDAVIEMGDEGFKLKKSIETAVKLGARYVIIVGENEVKAGAFAVKRLDSGEQQNVPRAELAGFLTRPTR</sequence>
<dbReference type="InterPro" id="IPR033656">
    <property type="entry name" value="HisRS_anticodon"/>
</dbReference>
<comment type="subunit">
    <text evidence="2 9">Homodimer.</text>
</comment>
<dbReference type="NCBIfam" id="TIGR00442">
    <property type="entry name" value="hisS"/>
    <property type="match status" value="1"/>
</dbReference>
<gene>
    <name evidence="9" type="primary">hisS</name>
    <name evidence="12" type="ORF">HYX28_11115</name>
</gene>
<evidence type="ECO:0000256" key="5">
    <source>
        <dbReference type="ARBA" id="ARBA00022840"/>
    </source>
</evidence>
<evidence type="ECO:0000256" key="9">
    <source>
        <dbReference type="HAMAP-Rule" id="MF_00127"/>
    </source>
</evidence>
<feature type="domain" description="Aminoacyl-transfer RNA synthetases class-II family profile" evidence="11">
    <location>
        <begin position="9"/>
        <end position="348"/>
    </location>
</feature>
<reference evidence="12" key="1">
    <citation type="submission" date="2020-07" db="EMBL/GenBank/DDBJ databases">
        <title>Huge and variable diversity of episymbiotic CPR bacteria and DPANN archaea in groundwater ecosystems.</title>
        <authorList>
            <person name="He C.Y."/>
            <person name="Keren R."/>
            <person name="Whittaker M."/>
            <person name="Farag I.F."/>
            <person name="Doudna J."/>
            <person name="Cate J.H.D."/>
            <person name="Banfield J.F."/>
        </authorList>
    </citation>
    <scope>NUCLEOTIDE SEQUENCE</scope>
    <source>
        <strain evidence="12">NC_groundwater_580_Pr5_B-0.1um_64_19</strain>
    </source>
</reference>
<proteinExistence type="inferred from homology"/>
<keyword evidence="5 9" id="KW-0067">ATP-binding</keyword>
<dbReference type="SUPFAM" id="SSF52954">
    <property type="entry name" value="Class II aaRS ABD-related"/>
    <property type="match status" value="1"/>
</dbReference>
<dbReference type="AlphaFoldDB" id="A0A932EPY3"/>
<evidence type="ECO:0000313" key="12">
    <source>
        <dbReference type="EMBL" id="MBI2679320.1"/>
    </source>
</evidence>
<keyword evidence="4 9" id="KW-0547">Nucleotide-binding</keyword>
<dbReference type="InterPro" id="IPR006195">
    <property type="entry name" value="aa-tRNA-synth_II"/>
</dbReference>
<dbReference type="CDD" id="cd00773">
    <property type="entry name" value="HisRS-like_core"/>
    <property type="match status" value="1"/>
</dbReference>
<dbReference type="PANTHER" id="PTHR43707">
    <property type="entry name" value="HISTIDYL-TRNA SYNTHETASE"/>
    <property type="match status" value="1"/>
</dbReference>
<feature type="binding site" evidence="10">
    <location>
        <position position="278"/>
    </location>
    <ligand>
        <name>L-histidine</name>
        <dbReference type="ChEBI" id="CHEBI:57595"/>
    </ligand>
</feature>
<dbReference type="HAMAP" id="MF_00127">
    <property type="entry name" value="His_tRNA_synth"/>
    <property type="match status" value="1"/>
</dbReference>
<evidence type="ECO:0000259" key="11">
    <source>
        <dbReference type="PROSITE" id="PS50862"/>
    </source>
</evidence>
<dbReference type="InterPro" id="IPR004154">
    <property type="entry name" value="Anticodon-bd"/>
</dbReference>
<feature type="binding site" evidence="10">
    <location>
        <position position="146"/>
    </location>
    <ligand>
        <name>L-histidine</name>
        <dbReference type="ChEBI" id="CHEBI:57595"/>
    </ligand>
</feature>
<dbReference type="InterPro" id="IPR004516">
    <property type="entry name" value="HisRS/HisZ"/>
</dbReference>
<dbReference type="PIRSF" id="PIRSF001549">
    <property type="entry name" value="His-tRNA_synth"/>
    <property type="match status" value="1"/>
</dbReference>
<evidence type="ECO:0000313" key="13">
    <source>
        <dbReference type="Proteomes" id="UP000779809"/>
    </source>
</evidence>
<keyword evidence="3 9" id="KW-0436">Ligase</keyword>
<dbReference type="Gene3D" id="3.30.930.10">
    <property type="entry name" value="Bira Bifunctional Protein, Domain 2"/>
    <property type="match status" value="1"/>
</dbReference>
<dbReference type="Pfam" id="PF13393">
    <property type="entry name" value="tRNA-synt_His"/>
    <property type="match status" value="1"/>
</dbReference>
<dbReference type="EMBL" id="JACPNR010000014">
    <property type="protein sequence ID" value="MBI2679320.1"/>
    <property type="molecule type" value="Genomic_DNA"/>
</dbReference>
<dbReference type="InterPro" id="IPR041715">
    <property type="entry name" value="HisRS-like_core"/>
</dbReference>
<feature type="binding site" evidence="10">
    <location>
        <begin position="97"/>
        <end position="99"/>
    </location>
    <ligand>
        <name>L-histidine</name>
        <dbReference type="ChEBI" id="CHEBI:57595"/>
    </ligand>
</feature>
<feature type="binding site" evidence="10">
    <location>
        <position position="142"/>
    </location>
    <ligand>
        <name>L-histidine</name>
        <dbReference type="ChEBI" id="CHEBI:57595"/>
    </ligand>
</feature>
<dbReference type="PANTHER" id="PTHR43707:SF1">
    <property type="entry name" value="HISTIDINE--TRNA LIGASE, MITOCHONDRIAL-RELATED"/>
    <property type="match status" value="1"/>
</dbReference>
<dbReference type="GO" id="GO:0006427">
    <property type="term" value="P:histidyl-tRNA aminoacylation"/>
    <property type="evidence" value="ECO:0007669"/>
    <property type="project" value="UniProtKB-UniRule"/>
</dbReference>
<evidence type="ECO:0000256" key="1">
    <source>
        <dbReference type="ARBA" id="ARBA00008226"/>
    </source>
</evidence>
<dbReference type="Pfam" id="PF03129">
    <property type="entry name" value="HGTP_anticodon"/>
    <property type="match status" value="1"/>
</dbReference>
<dbReference type="Proteomes" id="UP000779809">
    <property type="component" value="Unassembled WGS sequence"/>
</dbReference>
<comment type="catalytic activity">
    <reaction evidence="8 9">
        <text>tRNA(His) + L-histidine + ATP = L-histidyl-tRNA(His) + AMP + diphosphate + H(+)</text>
        <dbReference type="Rhea" id="RHEA:17313"/>
        <dbReference type="Rhea" id="RHEA-COMP:9665"/>
        <dbReference type="Rhea" id="RHEA-COMP:9689"/>
        <dbReference type="ChEBI" id="CHEBI:15378"/>
        <dbReference type="ChEBI" id="CHEBI:30616"/>
        <dbReference type="ChEBI" id="CHEBI:33019"/>
        <dbReference type="ChEBI" id="CHEBI:57595"/>
        <dbReference type="ChEBI" id="CHEBI:78442"/>
        <dbReference type="ChEBI" id="CHEBI:78527"/>
        <dbReference type="ChEBI" id="CHEBI:456215"/>
        <dbReference type="EC" id="6.1.1.21"/>
    </reaction>
</comment>